<dbReference type="PANTHER" id="PTHR38418">
    <property type="entry name" value="SUGAR ISOMERASE, KPSF/GUTQ (AFU_ORTHOLOGUE AFUA_6G08860)"/>
    <property type="match status" value="1"/>
</dbReference>
<feature type="non-terminal residue" evidence="4">
    <location>
        <position position="1"/>
    </location>
</feature>
<dbReference type="GeneID" id="19114710"/>
<sequence>SRALHVLATEAAALTALATLYQTDSAAQSGLQRAVHAVTRAHHVGGKLITCGVGKSAYIAQKLTATCKSLGISSSFLHACEAIHGDLGDVRQGDVVLFVSFSGSTPELLNLLPHLPDQVRIMALTSHMQPEQCKLLCDADDGILLPAPIPVKEEVSFGVAAPTTSTTAALAVADMLALTVAEQLHGAGSRTSEAFRRNHPGGAIGARTSK</sequence>
<keyword evidence="2" id="KW-0732">Signal</keyword>
<dbReference type="GO" id="GO:1901135">
    <property type="term" value="P:carbohydrate derivative metabolic process"/>
    <property type="evidence" value="ECO:0007669"/>
    <property type="project" value="InterPro"/>
</dbReference>
<dbReference type="eggNOG" id="ENOG502RDRP">
    <property type="taxonomic scope" value="Eukaryota"/>
</dbReference>
<reference evidence="4 5" key="1">
    <citation type="journal article" date="2012" name="PLoS Pathog.">
        <title>Diverse lifestyles and strategies of plant pathogenesis encoded in the genomes of eighteen Dothideomycetes fungi.</title>
        <authorList>
            <person name="Ohm R.A."/>
            <person name="Feau N."/>
            <person name="Henrissat B."/>
            <person name="Schoch C.L."/>
            <person name="Horwitz B.A."/>
            <person name="Barry K.W."/>
            <person name="Condon B.J."/>
            <person name="Copeland A.C."/>
            <person name="Dhillon B."/>
            <person name="Glaser F."/>
            <person name="Hesse C.N."/>
            <person name="Kosti I."/>
            <person name="LaButti K."/>
            <person name="Lindquist E.A."/>
            <person name="Lucas S."/>
            <person name="Salamov A.A."/>
            <person name="Bradshaw R.E."/>
            <person name="Ciuffetti L."/>
            <person name="Hamelin R.C."/>
            <person name="Kema G.H.J."/>
            <person name="Lawrence C."/>
            <person name="Scott J.A."/>
            <person name="Spatafora J.W."/>
            <person name="Turgeon B.G."/>
            <person name="de Wit P.J.G.M."/>
            <person name="Zhong S."/>
            <person name="Goodwin S.B."/>
            <person name="Grigoriev I.V."/>
        </authorList>
    </citation>
    <scope>NUCLEOTIDE SEQUENCE [LARGE SCALE GENOMIC DNA]</scope>
    <source>
        <strain evidence="4 5">UAMH 10762</strain>
    </source>
</reference>
<dbReference type="OrthoDB" id="1872003at2759"/>
<dbReference type="HOGENOM" id="CLU_040681_5_0_1"/>
<dbReference type="Proteomes" id="UP000011761">
    <property type="component" value="Unassembled WGS sequence"/>
</dbReference>
<gene>
    <name evidence="4" type="ORF">BAUCODRAFT_47494</name>
</gene>
<feature type="non-terminal residue" evidence="4">
    <location>
        <position position="210"/>
    </location>
</feature>
<dbReference type="EMBL" id="KB445551">
    <property type="protein sequence ID" value="EMC99589.1"/>
    <property type="molecule type" value="Genomic_DNA"/>
</dbReference>
<dbReference type="Gene3D" id="3.40.50.10490">
    <property type="entry name" value="Glucose-6-phosphate isomerase like protein, domain 1"/>
    <property type="match status" value="1"/>
</dbReference>
<evidence type="ECO:0000256" key="1">
    <source>
        <dbReference type="SAM" id="MobiDB-lite"/>
    </source>
</evidence>
<accession>M2NJL1</accession>
<evidence type="ECO:0000256" key="2">
    <source>
        <dbReference type="SAM" id="SignalP"/>
    </source>
</evidence>
<dbReference type="PROSITE" id="PS51464">
    <property type="entry name" value="SIS"/>
    <property type="match status" value="1"/>
</dbReference>
<dbReference type="RefSeq" id="XP_007673040.1">
    <property type="nucleotide sequence ID" value="XM_007674850.1"/>
</dbReference>
<dbReference type="GO" id="GO:0097367">
    <property type="term" value="F:carbohydrate derivative binding"/>
    <property type="evidence" value="ECO:0007669"/>
    <property type="project" value="InterPro"/>
</dbReference>
<feature type="chain" id="PRO_5004022074" description="SIS domain-containing protein" evidence="2">
    <location>
        <begin position="19"/>
        <end position="210"/>
    </location>
</feature>
<evidence type="ECO:0000313" key="4">
    <source>
        <dbReference type="EMBL" id="EMC99589.1"/>
    </source>
</evidence>
<dbReference type="InterPro" id="IPR046348">
    <property type="entry name" value="SIS_dom_sf"/>
</dbReference>
<dbReference type="PANTHER" id="PTHR38418:SF2">
    <property type="entry name" value="SUGAR ISOMERASE, KPSF_GUTQ (AFU_ORTHOLOGUE AFUA_6G08860)"/>
    <property type="match status" value="1"/>
</dbReference>
<feature type="signal peptide" evidence="2">
    <location>
        <begin position="1"/>
        <end position="18"/>
    </location>
</feature>
<organism evidence="4 5">
    <name type="scientific">Baudoinia panamericana (strain UAMH 10762)</name>
    <name type="common">Angels' share fungus</name>
    <name type="synonym">Baudoinia compniacensis (strain UAMH 10762)</name>
    <dbReference type="NCBI Taxonomy" id="717646"/>
    <lineage>
        <taxon>Eukaryota</taxon>
        <taxon>Fungi</taxon>
        <taxon>Dikarya</taxon>
        <taxon>Ascomycota</taxon>
        <taxon>Pezizomycotina</taxon>
        <taxon>Dothideomycetes</taxon>
        <taxon>Dothideomycetidae</taxon>
        <taxon>Mycosphaerellales</taxon>
        <taxon>Teratosphaeriaceae</taxon>
        <taxon>Baudoinia</taxon>
    </lineage>
</organism>
<protein>
    <recommendedName>
        <fullName evidence="3">SIS domain-containing protein</fullName>
    </recommendedName>
</protein>
<proteinExistence type="predicted"/>
<feature type="region of interest" description="Disordered" evidence="1">
    <location>
        <begin position="189"/>
        <end position="210"/>
    </location>
</feature>
<dbReference type="OMA" id="HTKPSEC"/>
<dbReference type="SUPFAM" id="SSF53697">
    <property type="entry name" value="SIS domain"/>
    <property type="match status" value="1"/>
</dbReference>
<dbReference type="InterPro" id="IPR001347">
    <property type="entry name" value="SIS_dom"/>
</dbReference>
<evidence type="ECO:0000313" key="5">
    <source>
        <dbReference type="Proteomes" id="UP000011761"/>
    </source>
</evidence>
<dbReference type="STRING" id="717646.M2NJL1"/>
<keyword evidence="5" id="KW-1185">Reference proteome</keyword>
<feature type="domain" description="SIS" evidence="3">
    <location>
        <begin position="34"/>
        <end position="186"/>
    </location>
</feature>
<dbReference type="KEGG" id="bcom:BAUCODRAFT_47494"/>
<dbReference type="AlphaFoldDB" id="M2NJL1"/>
<name>M2NJL1_BAUPA</name>
<evidence type="ECO:0000259" key="3">
    <source>
        <dbReference type="PROSITE" id="PS51464"/>
    </source>
</evidence>
<dbReference type="Pfam" id="PF01380">
    <property type="entry name" value="SIS"/>
    <property type="match status" value="1"/>
</dbReference>